<comment type="caution">
    <text evidence="1">The sequence shown here is derived from an EMBL/GenBank/DDBJ whole genome shotgun (WGS) entry which is preliminary data.</text>
</comment>
<dbReference type="EMBL" id="VIEB01000810">
    <property type="protein sequence ID" value="TQD80382.1"/>
    <property type="molecule type" value="Genomic_DNA"/>
</dbReference>
<dbReference type="Proteomes" id="UP000315295">
    <property type="component" value="Unassembled WGS sequence"/>
</dbReference>
<proteinExistence type="predicted"/>
<dbReference type="AlphaFoldDB" id="A0A540L281"/>
<gene>
    <name evidence="1" type="ORF">C1H46_034071</name>
</gene>
<reference evidence="1 2" key="1">
    <citation type="journal article" date="2019" name="G3 (Bethesda)">
        <title>Sequencing of a Wild Apple (Malus baccata) Genome Unravels the Differences Between Cultivated and Wild Apple Species Regarding Disease Resistance and Cold Tolerance.</title>
        <authorList>
            <person name="Chen X."/>
        </authorList>
    </citation>
    <scope>NUCLEOTIDE SEQUENCE [LARGE SCALE GENOMIC DNA]</scope>
    <source>
        <strain evidence="2">cv. Shandingzi</strain>
        <tissue evidence="1">Leaves</tissue>
    </source>
</reference>
<protein>
    <submittedName>
        <fullName evidence="1">Uncharacterized protein</fullName>
    </submittedName>
</protein>
<evidence type="ECO:0000313" key="1">
    <source>
        <dbReference type="EMBL" id="TQD80382.1"/>
    </source>
</evidence>
<organism evidence="1 2">
    <name type="scientific">Malus baccata</name>
    <name type="common">Siberian crab apple</name>
    <name type="synonym">Pyrus baccata</name>
    <dbReference type="NCBI Taxonomy" id="106549"/>
    <lineage>
        <taxon>Eukaryota</taxon>
        <taxon>Viridiplantae</taxon>
        <taxon>Streptophyta</taxon>
        <taxon>Embryophyta</taxon>
        <taxon>Tracheophyta</taxon>
        <taxon>Spermatophyta</taxon>
        <taxon>Magnoliopsida</taxon>
        <taxon>eudicotyledons</taxon>
        <taxon>Gunneridae</taxon>
        <taxon>Pentapetalae</taxon>
        <taxon>rosids</taxon>
        <taxon>fabids</taxon>
        <taxon>Rosales</taxon>
        <taxon>Rosaceae</taxon>
        <taxon>Amygdaloideae</taxon>
        <taxon>Maleae</taxon>
        <taxon>Malus</taxon>
    </lineage>
</organism>
<name>A0A540L281_MALBA</name>
<keyword evidence="2" id="KW-1185">Reference proteome</keyword>
<sequence>MVLAPAVWHECNSPLAEEVTPGMMLLEYVVGWCATDFTGVKFLMLSAAHELSILLSSG</sequence>
<evidence type="ECO:0000313" key="2">
    <source>
        <dbReference type="Proteomes" id="UP000315295"/>
    </source>
</evidence>
<accession>A0A540L281</accession>